<dbReference type="EMBL" id="FOQT01000001">
    <property type="protein sequence ID" value="SFH82520.1"/>
    <property type="molecule type" value="Genomic_DNA"/>
</dbReference>
<feature type="compositionally biased region" description="Basic and acidic residues" evidence="1">
    <location>
        <begin position="125"/>
        <end position="134"/>
    </location>
</feature>
<feature type="compositionally biased region" description="Basic residues" evidence="1">
    <location>
        <begin position="135"/>
        <end position="144"/>
    </location>
</feature>
<proteinExistence type="predicted"/>
<keyword evidence="2" id="KW-0732">Signal</keyword>
<reference evidence="3 4" key="1">
    <citation type="submission" date="2016-10" db="EMBL/GenBank/DDBJ databases">
        <authorList>
            <person name="de Groot N.N."/>
        </authorList>
    </citation>
    <scope>NUCLEOTIDE SEQUENCE [LARGE SCALE GENOMIC DNA]</scope>
    <source>
        <strain evidence="3 4">DSM 26000</strain>
    </source>
</reference>
<evidence type="ECO:0000313" key="4">
    <source>
        <dbReference type="Proteomes" id="UP000198931"/>
    </source>
</evidence>
<evidence type="ECO:0000313" key="3">
    <source>
        <dbReference type="EMBL" id="SFH82520.1"/>
    </source>
</evidence>
<dbReference type="AlphaFoldDB" id="A0A1I3D6Y6"/>
<gene>
    <name evidence="3" type="ORF">SAMN05443292_0295</name>
</gene>
<evidence type="ECO:0000256" key="1">
    <source>
        <dbReference type="SAM" id="MobiDB-lite"/>
    </source>
</evidence>
<evidence type="ECO:0000256" key="2">
    <source>
        <dbReference type="SAM" id="SignalP"/>
    </source>
</evidence>
<accession>A0A1I3D6Y6</accession>
<sequence length="144" mass="16575">MKKIIALIAFIGTFSFASAQSNYYNDYQNSISGVNWQSVATDLLLSTQQSSQLTSLNNRYPDYNSWDSHYKSNPNGWRTDRNAEIQRIMGPTKYKKFKNKNYKGQNPVAVYNRNKNNYKSKGKSYSHEQREGHGNKKGHGKGKH</sequence>
<feature type="region of interest" description="Disordered" evidence="1">
    <location>
        <begin position="94"/>
        <end position="144"/>
    </location>
</feature>
<feature type="signal peptide" evidence="2">
    <location>
        <begin position="1"/>
        <end position="19"/>
    </location>
</feature>
<keyword evidence="4" id="KW-1185">Reference proteome</keyword>
<organism evidence="3 4">
    <name type="scientific">Halpernia frigidisoli</name>
    <dbReference type="NCBI Taxonomy" id="1125876"/>
    <lineage>
        <taxon>Bacteria</taxon>
        <taxon>Pseudomonadati</taxon>
        <taxon>Bacteroidota</taxon>
        <taxon>Flavobacteriia</taxon>
        <taxon>Flavobacteriales</taxon>
        <taxon>Weeksellaceae</taxon>
        <taxon>Chryseobacterium group</taxon>
        <taxon>Halpernia</taxon>
    </lineage>
</organism>
<name>A0A1I3D6Y6_9FLAO</name>
<feature type="chain" id="PRO_5011767583" evidence="2">
    <location>
        <begin position="20"/>
        <end position="144"/>
    </location>
</feature>
<dbReference type="OrthoDB" id="1261026at2"/>
<dbReference type="RefSeq" id="WP_090078396.1">
    <property type="nucleotide sequence ID" value="NZ_FOQT01000001.1"/>
</dbReference>
<dbReference type="Proteomes" id="UP000198931">
    <property type="component" value="Unassembled WGS sequence"/>
</dbReference>
<protein>
    <submittedName>
        <fullName evidence="3">Uncharacterized protein</fullName>
    </submittedName>
</protein>